<accession>A0ABR2VFR3</accession>
<organism evidence="2 3">
    <name type="scientific">Seiridium unicorne</name>
    <dbReference type="NCBI Taxonomy" id="138068"/>
    <lineage>
        <taxon>Eukaryota</taxon>
        <taxon>Fungi</taxon>
        <taxon>Dikarya</taxon>
        <taxon>Ascomycota</taxon>
        <taxon>Pezizomycotina</taxon>
        <taxon>Sordariomycetes</taxon>
        <taxon>Xylariomycetidae</taxon>
        <taxon>Amphisphaeriales</taxon>
        <taxon>Sporocadaceae</taxon>
        <taxon>Seiridium</taxon>
    </lineage>
</organism>
<reference evidence="2 3" key="1">
    <citation type="journal article" date="2024" name="J. Plant Pathol.">
        <title>Sequence and assembly of the genome of Seiridium unicorne, isolate CBS 538.82, causal agent of cypress canker disease.</title>
        <authorList>
            <person name="Scali E."/>
            <person name="Rocca G.D."/>
            <person name="Danti R."/>
            <person name="Garbelotto M."/>
            <person name="Barberini S."/>
            <person name="Baroncelli R."/>
            <person name="Emiliani G."/>
        </authorList>
    </citation>
    <scope>NUCLEOTIDE SEQUENCE [LARGE SCALE GENOMIC DNA]</scope>
    <source>
        <strain evidence="2 3">BM-138-508</strain>
    </source>
</reference>
<sequence length="252" mass="26832">MSLNKVVLIIGGLAHFSYAALARQDIGTVEVFGTSPDFVGVQFCGELQDAPIHTTGDPEVGPGFWITNNDGVEGDYFVYENSRDEHPWKYITALTNCLDQIDNGTRSFVQVCPSWQGHIARGTPTVNLDGKTHNLGTWAAASLDNNGAMWGALSFLQGSDGGGSIKTTDGSGRQHECTVDLLDGAPDSALAAKGSGAMVLNKVVGEGASVSAMSWMLSKCSVADVYVQEKGPNPVIKSENGRLEWVFTKGRF</sequence>
<protein>
    <submittedName>
        <fullName evidence="2">Uncharacterized protein</fullName>
    </submittedName>
</protein>
<dbReference type="EMBL" id="JARVKF010000021">
    <property type="protein sequence ID" value="KAK9425295.1"/>
    <property type="molecule type" value="Genomic_DNA"/>
</dbReference>
<feature type="signal peptide" evidence="1">
    <location>
        <begin position="1"/>
        <end position="19"/>
    </location>
</feature>
<feature type="chain" id="PRO_5046302447" evidence="1">
    <location>
        <begin position="20"/>
        <end position="252"/>
    </location>
</feature>
<evidence type="ECO:0000256" key="1">
    <source>
        <dbReference type="SAM" id="SignalP"/>
    </source>
</evidence>
<gene>
    <name evidence="2" type="ORF">SUNI508_13167</name>
</gene>
<evidence type="ECO:0000313" key="2">
    <source>
        <dbReference type="EMBL" id="KAK9425295.1"/>
    </source>
</evidence>
<evidence type="ECO:0000313" key="3">
    <source>
        <dbReference type="Proteomes" id="UP001408356"/>
    </source>
</evidence>
<comment type="caution">
    <text evidence="2">The sequence shown here is derived from an EMBL/GenBank/DDBJ whole genome shotgun (WGS) entry which is preliminary data.</text>
</comment>
<keyword evidence="3" id="KW-1185">Reference proteome</keyword>
<proteinExistence type="predicted"/>
<name>A0ABR2VFR3_9PEZI</name>
<dbReference type="Proteomes" id="UP001408356">
    <property type="component" value="Unassembled WGS sequence"/>
</dbReference>
<keyword evidence="1" id="KW-0732">Signal</keyword>